<dbReference type="PANTHER" id="PTHR46892">
    <property type="entry name" value="VISUAL SYSTEM HOMEOBOX 2"/>
    <property type="match status" value="1"/>
</dbReference>
<feature type="domain" description="Homeobox" evidence="5">
    <location>
        <begin position="89"/>
        <end position="139"/>
    </location>
</feature>
<feature type="compositionally biased region" description="Low complexity" evidence="4">
    <location>
        <begin position="21"/>
        <end position="64"/>
    </location>
</feature>
<evidence type="ECO:0000313" key="7">
    <source>
        <dbReference type="Proteomes" id="UP000092460"/>
    </source>
</evidence>
<dbReference type="GO" id="GO:1990837">
    <property type="term" value="F:sequence-specific double-stranded DNA binding"/>
    <property type="evidence" value="ECO:0007669"/>
    <property type="project" value="TreeGrafter"/>
</dbReference>
<dbReference type="InterPro" id="IPR001356">
    <property type="entry name" value="HD"/>
</dbReference>
<evidence type="ECO:0000256" key="3">
    <source>
        <dbReference type="RuleBase" id="RU000682"/>
    </source>
</evidence>
<dbReference type="InterPro" id="IPR052294">
    <property type="entry name" value="VSX_homeobox_regulators"/>
</dbReference>
<comment type="subcellular location">
    <subcellularLocation>
        <location evidence="1 2 3">Nucleus</location>
    </subcellularLocation>
</comment>
<reference evidence="6" key="2">
    <citation type="submission" date="2020-05" db="UniProtKB">
        <authorList>
            <consortium name="EnsemblMetazoa"/>
        </authorList>
    </citation>
    <scope>IDENTIFICATION</scope>
    <source>
        <strain evidence="6">IAEA</strain>
    </source>
</reference>
<proteinExistence type="predicted"/>
<feature type="DNA-binding region" description="Homeobox" evidence="2">
    <location>
        <begin position="91"/>
        <end position="140"/>
    </location>
</feature>
<dbReference type="InterPro" id="IPR009057">
    <property type="entry name" value="Homeodomain-like_sf"/>
</dbReference>
<dbReference type="STRING" id="67801.A0A1B0BQQ1"/>
<dbReference type="GO" id="GO:0006357">
    <property type="term" value="P:regulation of transcription by RNA polymerase II"/>
    <property type="evidence" value="ECO:0007669"/>
    <property type="project" value="TreeGrafter"/>
</dbReference>
<protein>
    <recommendedName>
        <fullName evidence="5">Homeobox domain-containing protein</fullName>
    </recommendedName>
</protein>
<evidence type="ECO:0000313" key="6">
    <source>
        <dbReference type="EnsemblMetazoa" id="GPPI037604-PA"/>
    </source>
</evidence>
<keyword evidence="2 3" id="KW-0371">Homeobox</keyword>
<dbReference type="Gene3D" id="1.10.10.60">
    <property type="entry name" value="Homeodomain-like"/>
    <property type="match status" value="1"/>
</dbReference>
<keyword evidence="7" id="KW-1185">Reference proteome</keyword>
<dbReference type="SMART" id="SM00389">
    <property type="entry name" value="HOX"/>
    <property type="match status" value="1"/>
</dbReference>
<feature type="compositionally biased region" description="Basic residues" evidence="4">
    <location>
        <begin position="85"/>
        <end position="94"/>
    </location>
</feature>
<reference evidence="7" key="1">
    <citation type="submission" date="2015-01" db="EMBL/GenBank/DDBJ databases">
        <authorList>
            <person name="Aksoy S."/>
            <person name="Warren W."/>
            <person name="Wilson R.K."/>
        </authorList>
    </citation>
    <scope>NUCLEOTIDE SEQUENCE [LARGE SCALE GENOMIC DNA]</scope>
    <source>
        <strain evidence="7">IAEA</strain>
    </source>
</reference>
<feature type="region of interest" description="Disordered" evidence="4">
    <location>
        <begin position="19"/>
        <end position="94"/>
    </location>
</feature>
<name>A0A1B0BQQ1_9MUSC</name>
<dbReference type="PROSITE" id="PS50071">
    <property type="entry name" value="HOMEOBOX_2"/>
    <property type="match status" value="1"/>
</dbReference>
<accession>A0A1B0BQQ1</accession>
<dbReference type="CDD" id="cd00086">
    <property type="entry name" value="homeodomain"/>
    <property type="match status" value="1"/>
</dbReference>
<keyword evidence="2 3" id="KW-0238">DNA-binding</keyword>
<evidence type="ECO:0000256" key="1">
    <source>
        <dbReference type="ARBA" id="ARBA00004123"/>
    </source>
</evidence>
<organism evidence="6 7">
    <name type="scientific">Glossina palpalis gambiensis</name>
    <dbReference type="NCBI Taxonomy" id="67801"/>
    <lineage>
        <taxon>Eukaryota</taxon>
        <taxon>Metazoa</taxon>
        <taxon>Ecdysozoa</taxon>
        <taxon>Arthropoda</taxon>
        <taxon>Hexapoda</taxon>
        <taxon>Insecta</taxon>
        <taxon>Pterygota</taxon>
        <taxon>Neoptera</taxon>
        <taxon>Endopterygota</taxon>
        <taxon>Diptera</taxon>
        <taxon>Brachycera</taxon>
        <taxon>Muscomorpha</taxon>
        <taxon>Hippoboscoidea</taxon>
        <taxon>Glossinidae</taxon>
        <taxon>Glossina</taxon>
    </lineage>
</organism>
<dbReference type="EMBL" id="JXJN01018710">
    <property type="status" value="NOT_ANNOTATED_CDS"/>
    <property type="molecule type" value="Genomic_DNA"/>
</dbReference>
<dbReference type="FunFam" id="1.10.10.60:FF:000383">
    <property type="entry name" value="box A-binding factor"/>
    <property type="match status" value="1"/>
</dbReference>
<dbReference type="PANTHER" id="PTHR46892:SF3">
    <property type="entry name" value="VISUAL SYSTEM HOMEOBOX 2"/>
    <property type="match status" value="1"/>
</dbReference>
<evidence type="ECO:0000256" key="2">
    <source>
        <dbReference type="PROSITE-ProRule" id="PRU00108"/>
    </source>
</evidence>
<keyword evidence="2 3" id="KW-0539">Nucleus</keyword>
<evidence type="ECO:0000259" key="5">
    <source>
        <dbReference type="PROSITE" id="PS50071"/>
    </source>
</evidence>
<evidence type="ECO:0000256" key="4">
    <source>
        <dbReference type="SAM" id="MobiDB-lite"/>
    </source>
</evidence>
<dbReference type="Pfam" id="PF00046">
    <property type="entry name" value="Homeodomain"/>
    <property type="match status" value="1"/>
</dbReference>
<sequence length="155" mass="16660">MKIKFLLTGNTNEIGNFAFTNNNNNNNNDENSPSKSSTTSISSNNNSSSPSSSSASTATNNPANGLLGHPATGPDGVLLAPAGSGKKKNKRRHGRTIFTSNQLEELEKAFKDAHYPDVSARELLSMKTGLAEDRIQLFVIITEMCSSTKKKKTKN</sequence>
<dbReference type="Proteomes" id="UP000092460">
    <property type="component" value="Unassembled WGS sequence"/>
</dbReference>
<dbReference type="AlphaFoldDB" id="A0A1B0BQQ1"/>
<dbReference type="VEuPathDB" id="VectorBase:GPPI037604"/>
<dbReference type="SUPFAM" id="SSF46689">
    <property type="entry name" value="Homeodomain-like"/>
    <property type="match status" value="1"/>
</dbReference>
<dbReference type="EMBL" id="JXJN01018711">
    <property type="status" value="NOT_ANNOTATED_CDS"/>
    <property type="molecule type" value="Genomic_DNA"/>
</dbReference>
<dbReference type="EnsemblMetazoa" id="GPPI037604-RA">
    <property type="protein sequence ID" value="GPPI037604-PA"/>
    <property type="gene ID" value="GPPI037604"/>
</dbReference>
<dbReference type="GO" id="GO:0005634">
    <property type="term" value="C:nucleus"/>
    <property type="evidence" value="ECO:0007669"/>
    <property type="project" value="UniProtKB-SubCell"/>
</dbReference>